<dbReference type="RefSeq" id="WP_073086055.1">
    <property type="nucleotide sequence ID" value="NZ_FQWS01000002.1"/>
</dbReference>
<sequence length="190" mass="22426">MTKDQLFKELDYVNATRECRAKYATIVASNPSLIRPLLEIVFAGDRKKSPRASWIFEFVFKDDAKILFPHLDYFFENLKTLQIDSATRPCVKVVELLIESYYKEKNPTVINLITAKHKEQIIEACFDWLIRDEKVAVKVYSMNSLYFLGMEFDWIHPELKTIIERDYHSHSAGFKAKSRHILKWMSKLKQ</sequence>
<evidence type="ECO:0008006" key="3">
    <source>
        <dbReference type="Google" id="ProtNLM"/>
    </source>
</evidence>
<keyword evidence="2" id="KW-1185">Reference proteome</keyword>
<protein>
    <recommendedName>
        <fullName evidence="3">Adenylosuccinate lyase</fullName>
    </recommendedName>
</protein>
<proteinExistence type="predicted"/>
<dbReference type="Proteomes" id="UP000184522">
    <property type="component" value="Unassembled WGS sequence"/>
</dbReference>
<gene>
    <name evidence="1" type="ORF">SAMN05444148_2024</name>
</gene>
<dbReference type="EMBL" id="FQWS01000002">
    <property type="protein sequence ID" value="SHH44160.1"/>
    <property type="molecule type" value="Genomic_DNA"/>
</dbReference>
<dbReference type="OrthoDB" id="979487at2"/>
<evidence type="ECO:0000313" key="1">
    <source>
        <dbReference type="EMBL" id="SHH44160.1"/>
    </source>
</evidence>
<dbReference type="AlphaFoldDB" id="A0A1M5T0M8"/>
<organism evidence="1 2">
    <name type="scientific">Winogradskyella jejuensis</name>
    <dbReference type="NCBI Taxonomy" id="1089305"/>
    <lineage>
        <taxon>Bacteria</taxon>
        <taxon>Pseudomonadati</taxon>
        <taxon>Bacteroidota</taxon>
        <taxon>Flavobacteriia</taxon>
        <taxon>Flavobacteriales</taxon>
        <taxon>Flavobacteriaceae</taxon>
        <taxon>Winogradskyella</taxon>
    </lineage>
</organism>
<accession>A0A1M5T0M8</accession>
<name>A0A1M5T0M8_9FLAO</name>
<reference evidence="2" key="1">
    <citation type="submission" date="2016-11" db="EMBL/GenBank/DDBJ databases">
        <authorList>
            <person name="Varghese N."/>
            <person name="Submissions S."/>
        </authorList>
    </citation>
    <scope>NUCLEOTIDE SEQUENCE [LARGE SCALE GENOMIC DNA]</scope>
    <source>
        <strain evidence="2">DSM 25330</strain>
    </source>
</reference>
<evidence type="ECO:0000313" key="2">
    <source>
        <dbReference type="Proteomes" id="UP000184522"/>
    </source>
</evidence>
<dbReference type="STRING" id="1089305.SAMN05444148_2024"/>